<evidence type="ECO:0008006" key="2">
    <source>
        <dbReference type="Google" id="ProtNLM"/>
    </source>
</evidence>
<sequence>MEKTKRTKVLFGTLAPIVGILGVAPVLLSAGCKRLPDNVKSNRFVYEYNSPYTPKEFDEDASRSYGSFLETSKWQFTHSTFLSKTGLNAANINAKKQILEPTFWKYRLELAKEVILTLKNGTTKVYDNDNAEVRPAADKSDGTYSKSSIKATSKDSKSINSEAFWNDLLNTVKMQFTIKDNIYYTNHKGEKTPYKVVARDFYYTWLRTKLITQKERIANGGTKELDELANKQLCEPSSKTFTDNDSYGNEYLYKVFNLNSSDFSDESKFITKYNGEDAVTFDAKDKNANTKSQFRNFWDKCLFSNYDWMTVSSQYIDDMNEHPEKFKFYSYLNEEVSSDLKTKLGPGKTHTGKFWQTGGYWYGVSTMTTLFAGPYYAETYDATNYWRSYKKNSNYWDTEWVNADNNLKEIRMKYAKSSEIDKEQFYKNQFTFYKNGDVTSFPYSQLSDIQKAEILKDKARFGYRFTMDINEANANYIFNTQPLVKTPPKGTDLNNWFLFNDAYAKMLYGSTRQEIADGKQTLDAYVRGTGLSFRTILDAAVNWNFFEYLRKNGATKPWVAKLAEDGYVGGSEENTQTINDFYQRVNALSAYDKDGNLIKYIKNGNEFSAITPEMNADVTGTTDLEKMRSAGFDVLKQKLTELIAKFDTENPSLAGQDFTIETYFPWQNLDAKYKNALDTLATFYSQLNPRLKFKYTPYTQDKETQWKNFRYNGTAGIDFTGWGYDYNSSASGFDGLTSGVQLLQTLVSIKNANNATFDKNFPMLKKLAEAIFTYQTAHPVNSPVPFADLDKISNADSYRFLRYGFYEYTFEKNTTTGRYEMKYDADGNPIPFANATDFSEFISLFWRDYISKEKNEDIIKLTTELSTYLNVDPYNNRIGVLNEKLTPSLLNKYYKMPTIFGSTTPYRDITIDKK</sequence>
<dbReference type="AlphaFoldDB" id="A0A448ZXV1"/>
<dbReference type="PROSITE" id="PS51257">
    <property type="entry name" value="PROKAR_LIPOPROTEIN"/>
    <property type="match status" value="1"/>
</dbReference>
<protein>
    <recommendedName>
        <fullName evidence="2">Lipoprotein</fullName>
    </recommendedName>
</protein>
<dbReference type="NCBIfam" id="NF045850">
    <property type="entry name" value="ABC_Mplas_LP"/>
    <property type="match status" value="1"/>
</dbReference>
<accession>A0A448ZXV1</accession>
<name>A0A448ZXV1_METSV</name>
<gene>
    <name evidence="1" type="ORF">NCTC10113_00971</name>
</gene>
<organism evidence="1">
    <name type="scientific">Metamycoplasma salivarium</name>
    <name type="common">Mycoplasma salivarium</name>
    <dbReference type="NCBI Taxonomy" id="2124"/>
    <lineage>
        <taxon>Bacteria</taxon>
        <taxon>Bacillati</taxon>
        <taxon>Mycoplasmatota</taxon>
        <taxon>Mycoplasmoidales</taxon>
        <taxon>Metamycoplasmataceae</taxon>
        <taxon>Metamycoplasma</taxon>
    </lineage>
</organism>
<evidence type="ECO:0000313" key="1">
    <source>
        <dbReference type="EMBL" id="VEU56090.1"/>
    </source>
</evidence>
<proteinExistence type="predicted"/>
<reference evidence="1" key="1">
    <citation type="submission" date="2019-01" db="EMBL/GenBank/DDBJ databases">
        <authorList>
            <consortium name="Pathogen Informatics"/>
        </authorList>
    </citation>
    <scope>NUCLEOTIDE SEQUENCE [LARGE SCALE GENOMIC DNA]</scope>
    <source>
        <strain evidence="1">NCTC10113</strain>
    </source>
</reference>
<keyword evidence="1" id="KW-0614">Plasmid</keyword>
<dbReference type="RefSeq" id="WP_129619837.1">
    <property type="nucleotide sequence ID" value="NZ_LR214938.2"/>
</dbReference>
<geneLocation type="plasmid" evidence="1">
    <name>2</name>
</geneLocation>
<dbReference type="EMBL" id="LR214939">
    <property type="protein sequence ID" value="VEU56090.1"/>
    <property type="molecule type" value="Genomic_DNA"/>
</dbReference>